<evidence type="ECO:0000256" key="4">
    <source>
        <dbReference type="SAM" id="MobiDB-lite"/>
    </source>
</evidence>
<evidence type="ECO:0000313" key="7">
    <source>
        <dbReference type="EMBL" id="TKA30004.1"/>
    </source>
</evidence>
<dbReference type="Gene3D" id="3.90.1410.10">
    <property type="entry name" value="set domain protein methyltransferase, domain 1"/>
    <property type="match status" value="1"/>
</dbReference>
<evidence type="ECO:0000313" key="8">
    <source>
        <dbReference type="Proteomes" id="UP000310066"/>
    </source>
</evidence>
<dbReference type="SUPFAM" id="SSF82199">
    <property type="entry name" value="SET domain"/>
    <property type="match status" value="1"/>
</dbReference>
<dbReference type="Pfam" id="PF00856">
    <property type="entry name" value="SET"/>
    <property type="match status" value="1"/>
</dbReference>
<feature type="region of interest" description="Disordered" evidence="4">
    <location>
        <begin position="201"/>
        <end position="221"/>
    </location>
</feature>
<dbReference type="InterPro" id="IPR001214">
    <property type="entry name" value="SET_dom"/>
</dbReference>
<dbReference type="FunFam" id="3.90.1410.10:FF:000007">
    <property type="entry name" value="Ribosomal lysine N-methyltransferase 4"/>
    <property type="match status" value="1"/>
</dbReference>
<organism evidence="7 8">
    <name type="scientific">Friedmanniomyces endolithicus</name>
    <dbReference type="NCBI Taxonomy" id="329885"/>
    <lineage>
        <taxon>Eukaryota</taxon>
        <taxon>Fungi</taxon>
        <taxon>Dikarya</taxon>
        <taxon>Ascomycota</taxon>
        <taxon>Pezizomycotina</taxon>
        <taxon>Dothideomycetes</taxon>
        <taxon>Dothideomycetidae</taxon>
        <taxon>Mycosphaerellales</taxon>
        <taxon>Teratosphaeriaceae</taxon>
        <taxon>Friedmanniomyces</taxon>
    </lineage>
</organism>
<dbReference type="EMBL" id="JASUXU010000146">
    <property type="protein sequence ID" value="KAK0303543.1"/>
    <property type="molecule type" value="Genomic_DNA"/>
</dbReference>
<dbReference type="PANTHER" id="PTHR13271">
    <property type="entry name" value="UNCHARACTERIZED PUTATIVE METHYLTRANSFERASE"/>
    <property type="match status" value="1"/>
</dbReference>
<name>A0A4U0U526_9PEZI</name>
<feature type="domain" description="SET" evidence="5">
    <location>
        <begin position="37"/>
        <end position="271"/>
    </location>
</feature>
<comment type="caution">
    <text evidence="7">The sequence shown here is derived from an EMBL/GenBank/DDBJ whole genome shotgun (WGS) entry which is preliminary data.</text>
</comment>
<dbReference type="EMBL" id="NAJP01000105">
    <property type="protein sequence ID" value="TKA30004.1"/>
    <property type="molecule type" value="Genomic_DNA"/>
</dbReference>
<sequence length="476" mass="53334">MASEDVSMTSTEEVDDFEIRSHSFVAWLQQHGAVISSSIELADRRLQGAGRGVLAKTDIAEDEELFAVPRSSILTIATSNLPAEVKTQLDDPWLGLIAAMVYEYQRGSESMWERYFAVLPLEFDTPMFWSNDELNCLRGSAVVEKIGKLSADRAFREQVIPMIRQHATAFHVGGMSDDDLVSLCHRMGSTIMAYAFDVEKPSTTDAHDQEDGWEEDEEESESMSKGMIPLADMLNADADRNNAMLYYEEDKVVMKSIRAIKVGEEIFNDYGPLPSADVFRRYGYVTSNYAQYDVVEVSTQLIKDVAKEQMKMSDQDLERRVRYLDEEEILDESYDISRSHNEDTKPFSDELCILLSALALPAVEFENLQRKRKLPRPALEQSSAGLLSAVLHKRQGLYKDTVNPENGTRGDAGTINDVTVEPRSAHRRGMAQQVIQGEQSVLFEALAMLTEMHAPTSGKRKATEADTGNTGKKQKG</sequence>
<reference evidence="7 8" key="1">
    <citation type="submission" date="2017-03" db="EMBL/GenBank/DDBJ databases">
        <title>Genomes of endolithic fungi from Antarctica.</title>
        <authorList>
            <person name="Coleine C."/>
            <person name="Masonjones S."/>
            <person name="Stajich J.E."/>
        </authorList>
    </citation>
    <scope>NUCLEOTIDE SEQUENCE [LARGE SCALE GENOMIC DNA]</scope>
    <source>
        <strain evidence="7 8">CCFEE 5311</strain>
    </source>
</reference>
<dbReference type="PROSITE" id="PS50280">
    <property type="entry name" value="SET"/>
    <property type="match status" value="1"/>
</dbReference>
<protein>
    <submittedName>
        <fullName evidence="6">Ribosomal lysine N-methyltransferase 4</fullName>
    </submittedName>
</protein>
<dbReference type="InterPro" id="IPR050600">
    <property type="entry name" value="SETD3_SETD6_MTase"/>
</dbReference>
<dbReference type="GO" id="GO:0016279">
    <property type="term" value="F:protein-lysine N-methyltransferase activity"/>
    <property type="evidence" value="ECO:0007669"/>
    <property type="project" value="TreeGrafter"/>
</dbReference>
<keyword evidence="2" id="KW-0808">Transferase</keyword>
<accession>A0A4U0U526</accession>
<dbReference type="PANTHER" id="PTHR13271:SF34">
    <property type="entry name" value="N-LYSINE METHYLTRANSFERASE SETD6"/>
    <property type="match status" value="1"/>
</dbReference>
<dbReference type="STRING" id="329885.A0A4U0U526"/>
<reference evidence="6" key="2">
    <citation type="submission" date="2021-12" db="EMBL/GenBank/DDBJ databases">
        <title>Black yeast isolated from Biological Soil Crust.</title>
        <authorList>
            <person name="Kurbessoian T."/>
        </authorList>
    </citation>
    <scope>NUCLEOTIDE SEQUENCE</scope>
    <source>
        <strain evidence="6">CCFEE 5208</strain>
    </source>
</reference>
<evidence type="ECO:0000259" key="5">
    <source>
        <dbReference type="PROSITE" id="PS50280"/>
    </source>
</evidence>
<dbReference type="Proteomes" id="UP001168146">
    <property type="component" value="Unassembled WGS sequence"/>
</dbReference>
<evidence type="ECO:0000256" key="2">
    <source>
        <dbReference type="ARBA" id="ARBA00022679"/>
    </source>
</evidence>
<evidence type="ECO:0000256" key="1">
    <source>
        <dbReference type="ARBA" id="ARBA00022603"/>
    </source>
</evidence>
<dbReference type="OrthoDB" id="341421at2759"/>
<dbReference type="InterPro" id="IPR046341">
    <property type="entry name" value="SET_dom_sf"/>
</dbReference>
<evidence type="ECO:0000256" key="3">
    <source>
        <dbReference type="ARBA" id="ARBA00022691"/>
    </source>
</evidence>
<feature type="compositionally biased region" description="Basic and acidic residues" evidence="4">
    <location>
        <begin position="201"/>
        <end position="210"/>
    </location>
</feature>
<proteinExistence type="predicted"/>
<keyword evidence="3" id="KW-0949">S-adenosyl-L-methionine</keyword>
<dbReference type="Gene3D" id="3.90.1420.10">
    <property type="entry name" value="Rubisco LSMT, substrate-binding domain"/>
    <property type="match status" value="1"/>
</dbReference>
<feature type="compositionally biased region" description="Polar residues" evidence="4">
    <location>
        <begin position="466"/>
        <end position="476"/>
    </location>
</feature>
<dbReference type="AlphaFoldDB" id="A0A4U0U526"/>
<feature type="region of interest" description="Disordered" evidence="4">
    <location>
        <begin position="453"/>
        <end position="476"/>
    </location>
</feature>
<keyword evidence="1" id="KW-0489">Methyltransferase</keyword>
<dbReference type="GO" id="GO:0032259">
    <property type="term" value="P:methylation"/>
    <property type="evidence" value="ECO:0007669"/>
    <property type="project" value="UniProtKB-KW"/>
</dbReference>
<gene>
    <name evidence="6" type="primary">RMS1_2</name>
    <name evidence="7" type="ORF">B0A54_15558</name>
    <name evidence="6" type="ORF">LTR82_017533</name>
</gene>
<dbReference type="InterPro" id="IPR036464">
    <property type="entry name" value="Rubisco_LSMT_subst-bd_sf"/>
</dbReference>
<dbReference type="GO" id="GO:0005634">
    <property type="term" value="C:nucleus"/>
    <property type="evidence" value="ECO:0007669"/>
    <property type="project" value="TreeGrafter"/>
</dbReference>
<dbReference type="Proteomes" id="UP000310066">
    <property type="component" value="Unassembled WGS sequence"/>
</dbReference>
<evidence type="ECO:0000313" key="6">
    <source>
        <dbReference type="EMBL" id="KAK0303543.1"/>
    </source>
</evidence>
<feature type="compositionally biased region" description="Acidic residues" evidence="4">
    <location>
        <begin position="211"/>
        <end position="221"/>
    </location>
</feature>